<feature type="non-terminal residue" evidence="1">
    <location>
        <position position="293"/>
    </location>
</feature>
<name>A0A382UEJ3_9ZZZZ</name>
<evidence type="ECO:0000313" key="1">
    <source>
        <dbReference type="EMBL" id="SVD32522.1"/>
    </source>
</evidence>
<proteinExistence type="predicted"/>
<gene>
    <name evidence="1" type="ORF">METZ01_LOCUS385376</name>
</gene>
<sequence length="293" mass="31908">LQKTSDTVGKGVIQWPKFDESEIPNLYVYAFGYDADTYCRQEISKNGAAASDDTVYCYDTRKSEGIKGIFRYGLYDSSTGARHNLTTGGFPVTTIVSSVKRFGFADYWGVHFPASVISTFANGTTLTRDMGPGVAGEDYTLSIGGNKLKKITMSHVSLDSLDSLTMNSYFDANSNLGISSSGEVQFNYDKTNDRFSITHARNYNTSPPTDAKLDDAINFTRAAWLSEYPNNGMGGYIKGFGSVYISTEAITTPSSTTTNEAVFLETEVNVLPADYPTTLYCVQNCFSAATISA</sequence>
<dbReference type="EMBL" id="UINC01143541">
    <property type="protein sequence ID" value="SVD32522.1"/>
    <property type="molecule type" value="Genomic_DNA"/>
</dbReference>
<reference evidence="1" key="1">
    <citation type="submission" date="2018-05" db="EMBL/GenBank/DDBJ databases">
        <authorList>
            <person name="Lanie J.A."/>
            <person name="Ng W.-L."/>
            <person name="Kazmierczak K.M."/>
            <person name="Andrzejewski T.M."/>
            <person name="Davidsen T.M."/>
            <person name="Wayne K.J."/>
            <person name="Tettelin H."/>
            <person name="Glass J.I."/>
            <person name="Rusch D."/>
            <person name="Podicherti R."/>
            <person name="Tsui H.-C.T."/>
            <person name="Winkler M.E."/>
        </authorList>
    </citation>
    <scope>NUCLEOTIDE SEQUENCE</scope>
</reference>
<dbReference type="AlphaFoldDB" id="A0A382UEJ3"/>
<accession>A0A382UEJ3</accession>
<feature type="non-terminal residue" evidence="1">
    <location>
        <position position="1"/>
    </location>
</feature>
<protein>
    <submittedName>
        <fullName evidence="1">Uncharacterized protein</fullName>
    </submittedName>
</protein>
<organism evidence="1">
    <name type="scientific">marine metagenome</name>
    <dbReference type="NCBI Taxonomy" id="408172"/>
    <lineage>
        <taxon>unclassified sequences</taxon>
        <taxon>metagenomes</taxon>
        <taxon>ecological metagenomes</taxon>
    </lineage>
</organism>